<dbReference type="PANTHER" id="PTHR30386:SF28">
    <property type="entry name" value="EXPORTED PROTEIN"/>
    <property type="match status" value="1"/>
</dbReference>
<dbReference type="AlphaFoldDB" id="K2K0C6"/>
<dbReference type="Gene3D" id="2.40.50.100">
    <property type="match status" value="1"/>
</dbReference>
<keyword evidence="1" id="KW-0472">Membrane</keyword>
<evidence type="ECO:0000256" key="1">
    <source>
        <dbReference type="SAM" id="Phobius"/>
    </source>
</evidence>
<dbReference type="Pfam" id="PF25973">
    <property type="entry name" value="BSH_CzcB"/>
    <property type="match status" value="1"/>
</dbReference>
<dbReference type="Gene3D" id="1.10.287.470">
    <property type="entry name" value="Helix hairpin bin"/>
    <property type="match status" value="1"/>
</dbReference>
<dbReference type="EMBL" id="AMRI01000019">
    <property type="protein sequence ID" value="EKE71000.1"/>
    <property type="molecule type" value="Genomic_DNA"/>
</dbReference>
<gene>
    <name evidence="3" type="ORF">B3C1_13429</name>
</gene>
<evidence type="ECO:0000313" key="3">
    <source>
        <dbReference type="EMBL" id="EKE71000.1"/>
    </source>
</evidence>
<evidence type="ECO:0000259" key="2">
    <source>
        <dbReference type="Pfam" id="PF25973"/>
    </source>
</evidence>
<keyword evidence="1" id="KW-1133">Transmembrane helix</keyword>
<dbReference type="STRING" id="745411.B3C1_13429"/>
<reference evidence="3 4" key="1">
    <citation type="journal article" date="2012" name="J. Bacteriol.">
        <title>Genome Sequence of Gallaecimonas xiamenensis Type Strain 3-C-1.</title>
        <authorList>
            <person name="Lai Q."/>
            <person name="Wang L."/>
            <person name="Wang W."/>
            <person name="Shao Z."/>
        </authorList>
    </citation>
    <scope>NUCLEOTIDE SEQUENCE [LARGE SCALE GENOMIC DNA]</scope>
    <source>
        <strain evidence="3 4">3-C-1</strain>
    </source>
</reference>
<keyword evidence="4" id="KW-1185">Reference proteome</keyword>
<name>K2K0C6_9GAMM</name>
<dbReference type="RefSeq" id="WP_008485474.1">
    <property type="nucleotide sequence ID" value="NZ_AMRI01000019.1"/>
</dbReference>
<dbReference type="InterPro" id="IPR058647">
    <property type="entry name" value="BSH_CzcB-like"/>
</dbReference>
<proteinExistence type="predicted"/>
<organism evidence="3 4">
    <name type="scientific">Gallaecimonas xiamenensis 3-C-1</name>
    <dbReference type="NCBI Taxonomy" id="745411"/>
    <lineage>
        <taxon>Bacteria</taxon>
        <taxon>Pseudomonadati</taxon>
        <taxon>Pseudomonadota</taxon>
        <taxon>Gammaproteobacteria</taxon>
        <taxon>Enterobacterales</taxon>
        <taxon>Gallaecimonadaceae</taxon>
        <taxon>Gallaecimonas</taxon>
    </lineage>
</organism>
<feature type="transmembrane region" description="Helical" evidence="1">
    <location>
        <begin position="35"/>
        <end position="54"/>
    </location>
</feature>
<accession>K2K0C6</accession>
<dbReference type="PANTHER" id="PTHR30386">
    <property type="entry name" value="MEMBRANE FUSION SUBUNIT OF EMRAB-TOLC MULTIDRUG EFFLUX PUMP"/>
    <property type="match status" value="1"/>
</dbReference>
<evidence type="ECO:0000313" key="4">
    <source>
        <dbReference type="Proteomes" id="UP000006755"/>
    </source>
</evidence>
<sequence>MKIRFQGDKRDDPTLDAGVKVKYAPAKRLAFKLRWYLILLLVVSPILIFSWILLRDEVLVVAPAILTSEPIKVSPPEEAEVQQLLVKTGEEVKAGQPLVRLQSPVLDAEQSEVTSQLATLGGSTQAAQDRILASLSSAVESAQVGLAEQDSLVASFRDYRKRGIVPTADMAAILAAHSQAEVTLSNAKAALARELLRLAENQVAGPTVQAKRQLQRDLVRLDARLQQLTVKAPFDGRVVDSAVQTGEPVAGDRPLLWLAPKGAFWIHAYVPPRHINYAQPGSKVTVRFPDGTRLNATVVQPSELATELPRQLANPFEAQKATLKVTLQLNEPLPPRLRVEGLPLEVRFHYLW</sequence>
<keyword evidence="1" id="KW-0812">Transmembrane</keyword>
<dbReference type="InterPro" id="IPR050739">
    <property type="entry name" value="MFP"/>
</dbReference>
<comment type="caution">
    <text evidence="3">The sequence shown here is derived from an EMBL/GenBank/DDBJ whole genome shotgun (WGS) entry which is preliminary data.</text>
</comment>
<dbReference type="Proteomes" id="UP000006755">
    <property type="component" value="Unassembled WGS sequence"/>
</dbReference>
<dbReference type="eggNOG" id="COG1566">
    <property type="taxonomic scope" value="Bacteria"/>
</dbReference>
<protein>
    <recommendedName>
        <fullName evidence="2">CzcB-like barrel-sandwich hybrid domain-containing protein</fullName>
    </recommendedName>
</protein>
<feature type="domain" description="CzcB-like barrel-sandwich hybrid" evidence="2">
    <location>
        <begin position="72"/>
        <end position="258"/>
    </location>
</feature>
<dbReference type="OrthoDB" id="3084at2"/>